<dbReference type="RefSeq" id="WP_159669588.1">
    <property type="nucleotide sequence ID" value="NZ_WUUS01000010.1"/>
</dbReference>
<dbReference type="EMBL" id="WUUS01000010">
    <property type="protein sequence ID" value="MXR42731.1"/>
    <property type="molecule type" value="Genomic_DNA"/>
</dbReference>
<reference evidence="2 3" key="1">
    <citation type="submission" date="2019-12" db="EMBL/GenBank/DDBJ databases">
        <title>Isolation and characterization of three novel carbon monoxide-oxidizing members of Halobacteria from salione crusts and soils.</title>
        <authorList>
            <person name="Myers M.R."/>
            <person name="King G.M."/>
        </authorList>
    </citation>
    <scope>NUCLEOTIDE SEQUENCE [LARGE SCALE GENOMIC DNA]</scope>
    <source>
        <strain evidence="2 3">WSA2</strain>
    </source>
</reference>
<feature type="compositionally biased region" description="Basic and acidic residues" evidence="1">
    <location>
        <begin position="28"/>
        <end position="61"/>
    </location>
</feature>
<feature type="compositionally biased region" description="Basic and acidic residues" evidence="1">
    <location>
        <begin position="196"/>
        <end position="234"/>
    </location>
</feature>
<feature type="compositionally biased region" description="Basic residues" evidence="1">
    <location>
        <begin position="119"/>
        <end position="129"/>
    </location>
</feature>
<proteinExistence type="predicted"/>
<dbReference type="Pfam" id="PF24414">
    <property type="entry name" value="DUF7547"/>
    <property type="match status" value="1"/>
</dbReference>
<dbReference type="InterPro" id="IPR055969">
    <property type="entry name" value="DUF7547"/>
</dbReference>
<name>A0A6B0T260_9EURY</name>
<feature type="compositionally biased region" description="Acidic residues" evidence="1">
    <location>
        <begin position="241"/>
        <end position="270"/>
    </location>
</feature>
<evidence type="ECO:0000256" key="1">
    <source>
        <dbReference type="SAM" id="MobiDB-lite"/>
    </source>
</evidence>
<feature type="compositionally biased region" description="Basic and acidic residues" evidence="1">
    <location>
        <begin position="284"/>
        <end position="312"/>
    </location>
</feature>
<dbReference type="OrthoDB" id="241694at2157"/>
<protein>
    <submittedName>
        <fullName evidence="2">Uncharacterized protein</fullName>
    </submittedName>
</protein>
<organism evidence="2 3">
    <name type="scientific">Halobaculum saliterrae</name>
    <dbReference type="NCBI Taxonomy" id="2073113"/>
    <lineage>
        <taxon>Archaea</taxon>
        <taxon>Methanobacteriati</taxon>
        <taxon>Methanobacteriota</taxon>
        <taxon>Stenosarchaea group</taxon>
        <taxon>Halobacteria</taxon>
        <taxon>Halobacteriales</taxon>
        <taxon>Haloferacaceae</taxon>
        <taxon>Halobaculum</taxon>
    </lineage>
</organism>
<feature type="region of interest" description="Disordered" evidence="1">
    <location>
        <begin position="196"/>
        <end position="338"/>
    </location>
</feature>
<feature type="region of interest" description="Disordered" evidence="1">
    <location>
        <begin position="28"/>
        <end position="78"/>
    </location>
</feature>
<evidence type="ECO:0000313" key="3">
    <source>
        <dbReference type="Proteomes" id="UP000437065"/>
    </source>
</evidence>
<comment type="caution">
    <text evidence="2">The sequence shown here is derived from an EMBL/GenBank/DDBJ whole genome shotgun (WGS) entry which is preliminary data.</text>
</comment>
<evidence type="ECO:0000313" key="2">
    <source>
        <dbReference type="EMBL" id="MXR42731.1"/>
    </source>
</evidence>
<sequence length="338" mass="36826">MSDPSRDPDDAEELAALVSELETTLSDLRAELREHERADDRDDRAAGDRDRRPAADRWDRRGRGRSPPRPPAPGELFRFTSDYTIPTVVAVLEATIETLELLRGVIDLAAPGEAPADRRRGRGSRRTRRDARGLARSVFSDALGEGVTAATDRAATDASDALERLRETLSEADLPEDEGSRDLVADARELSAELERRVRESREVVDRERDRERRAGRGPRADREPRTDHGHDDGPVTIEVGDPDESGDDGDDASEGDSGDADNDTNDADGGDPHPEVDVDSELESIKRELRDDADDRAADAADADADGRDENSVDGDDNGNGADAADEDDSDGQKDRD</sequence>
<keyword evidence="3" id="KW-1185">Reference proteome</keyword>
<dbReference type="Proteomes" id="UP000437065">
    <property type="component" value="Unassembled WGS sequence"/>
</dbReference>
<accession>A0A6B0T260</accession>
<dbReference type="AlphaFoldDB" id="A0A6B0T260"/>
<gene>
    <name evidence="2" type="ORF">GRX01_15465</name>
</gene>
<feature type="region of interest" description="Disordered" evidence="1">
    <location>
        <begin position="113"/>
        <end position="133"/>
    </location>
</feature>